<keyword evidence="6" id="KW-1185">Reference proteome</keyword>
<gene>
    <name evidence="5" type="ORF">PENARI_c004G05644</name>
</gene>
<evidence type="ECO:0000256" key="1">
    <source>
        <dbReference type="ARBA" id="ARBA00005964"/>
    </source>
</evidence>
<evidence type="ECO:0000313" key="6">
    <source>
        <dbReference type="Proteomes" id="UP000177622"/>
    </source>
</evidence>
<dbReference type="STRING" id="1835702.A0A1F5LQ55"/>
<evidence type="ECO:0000313" key="5">
    <source>
        <dbReference type="EMBL" id="OGE55352.1"/>
    </source>
</evidence>
<dbReference type="OrthoDB" id="6846267at2759"/>
<dbReference type="GO" id="GO:0017000">
    <property type="term" value="P:antibiotic biosynthetic process"/>
    <property type="evidence" value="ECO:0007669"/>
    <property type="project" value="UniProtKB-ARBA"/>
</dbReference>
<accession>A0A1F5LQ55</accession>
<dbReference type="PANTHER" id="PTHR43142">
    <property type="entry name" value="CARBOXYLIC ESTER HYDROLASE"/>
    <property type="match status" value="1"/>
</dbReference>
<dbReference type="PROSITE" id="PS00122">
    <property type="entry name" value="CARBOXYLESTERASE_B_1"/>
    <property type="match status" value="1"/>
</dbReference>
<evidence type="ECO:0000256" key="2">
    <source>
        <dbReference type="ARBA" id="ARBA00022801"/>
    </source>
</evidence>
<dbReference type="GO" id="GO:0072330">
    <property type="term" value="P:monocarboxylic acid biosynthetic process"/>
    <property type="evidence" value="ECO:0007669"/>
    <property type="project" value="UniProtKB-ARBA"/>
</dbReference>
<dbReference type="AlphaFoldDB" id="A0A1F5LQ55"/>
<dbReference type="InterPro" id="IPR019826">
    <property type="entry name" value="Carboxylesterase_B_AS"/>
</dbReference>
<evidence type="ECO:0000259" key="4">
    <source>
        <dbReference type="Pfam" id="PF00135"/>
    </source>
</evidence>
<protein>
    <recommendedName>
        <fullName evidence="3">Carboxylic ester hydrolase</fullName>
        <ecNumber evidence="3">3.1.1.-</ecNumber>
    </recommendedName>
</protein>
<keyword evidence="2 3" id="KW-0378">Hydrolase</keyword>
<dbReference type="EMBL" id="LXJU01000004">
    <property type="protein sequence ID" value="OGE55352.1"/>
    <property type="molecule type" value="Genomic_DNA"/>
</dbReference>
<comment type="similarity">
    <text evidence="1 3">Belongs to the type-B carboxylesterase/lipase family.</text>
</comment>
<dbReference type="GO" id="GO:0016787">
    <property type="term" value="F:hydrolase activity"/>
    <property type="evidence" value="ECO:0007669"/>
    <property type="project" value="UniProtKB-KW"/>
</dbReference>
<sequence>MGNSISYTTTDCQVVLHNRGRINGLQFDDKSRRFAGIPYAQPPIGDLRWRKPQAFPDTHSYSSSDGVSPYDATVFGPVCPQPNYSKVVSKHVPEHVYDEDCLRLNIWTPIPDPSNPNKKWPVMIWFHGGWFQVGDPSQEVSMDPTELISTGKLQAVFVAVGYRLNIFGFLAGHALLEESNGESTGNYGLWDQRLAIDWVYKHIDAFGGDTSSIHLAGRSAGAYSVLAQALYDFRSAGSDHFRSLVMYSNAIPTQPKTPQECEAQFEEVCRYFGAPSTLNTVEKLQFMRGISATDLCAGIMDLDNHTFRPVTDSIFIQPGIFEYYRDGSFAKEFKRRNLRLFIGEVLNEDTLYAVTNGPEPNMASLQKQIANYYPLSITTRLLQRYQPPKSENKEDWAALFGKVIADGQVRAPSRYLVKMLVDNGVDIANIWRYMIAYRLSFITEKVAPDSFGVTHAMDRPIWNYSITHGPTPAEQDLMTKWIGDLCAFIHGKDGYSYGTSSPNEYKVMTGEGRIVIQKDALWDELIRAMEVFSGY</sequence>
<dbReference type="GeneID" id="34573881"/>
<dbReference type="InterPro" id="IPR029058">
    <property type="entry name" value="AB_hydrolase_fold"/>
</dbReference>
<evidence type="ECO:0000256" key="3">
    <source>
        <dbReference type="RuleBase" id="RU361235"/>
    </source>
</evidence>
<dbReference type="EC" id="3.1.1.-" evidence="3"/>
<name>A0A1F5LQ55_PENAI</name>
<proteinExistence type="inferred from homology"/>
<reference evidence="5 6" key="1">
    <citation type="journal article" date="2016" name="Sci. Rep.">
        <title>Penicillium arizonense, a new, genome sequenced fungal species, reveals a high chemical diversity in secreted metabolites.</title>
        <authorList>
            <person name="Grijseels S."/>
            <person name="Nielsen J.C."/>
            <person name="Randelovic M."/>
            <person name="Nielsen J."/>
            <person name="Nielsen K.F."/>
            <person name="Workman M."/>
            <person name="Frisvad J.C."/>
        </authorList>
    </citation>
    <scope>NUCLEOTIDE SEQUENCE [LARGE SCALE GENOMIC DNA]</scope>
    <source>
        <strain evidence="5 6">CBS 141311</strain>
    </source>
</reference>
<feature type="domain" description="Carboxylesterase type B" evidence="4">
    <location>
        <begin position="15"/>
        <end position="490"/>
    </location>
</feature>
<dbReference type="RefSeq" id="XP_022490782.1">
    <property type="nucleotide sequence ID" value="XM_022629147.1"/>
</dbReference>
<dbReference type="InterPro" id="IPR002018">
    <property type="entry name" value="CarbesteraseB"/>
</dbReference>
<dbReference type="SUPFAM" id="SSF53474">
    <property type="entry name" value="alpha/beta-Hydrolases"/>
    <property type="match status" value="1"/>
</dbReference>
<dbReference type="Gene3D" id="3.40.50.1820">
    <property type="entry name" value="alpha/beta hydrolase"/>
    <property type="match status" value="1"/>
</dbReference>
<comment type="caution">
    <text evidence="5">The sequence shown here is derived from an EMBL/GenBank/DDBJ whole genome shotgun (WGS) entry which is preliminary data.</text>
</comment>
<organism evidence="5 6">
    <name type="scientific">Penicillium arizonense</name>
    <dbReference type="NCBI Taxonomy" id="1835702"/>
    <lineage>
        <taxon>Eukaryota</taxon>
        <taxon>Fungi</taxon>
        <taxon>Dikarya</taxon>
        <taxon>Ascomycota</taxon>
        <taxon>Pezizomycotina</taxon>
        <taxon>Eurotiomycetes</taxon>
        <taxon>Eurotiomycetidae</taxon>
        <taxon>Eurotiales</taxon>
        <taxon>Aspergillaceae</taxon>
        <taxon>Penicillium</taxon>
    </lineage>
</organism>
<dbReference type="Proteomes" id="UP000177622">
    <property type="component" value="Unassembled WGS sequence"/>
</dbReference>
<dbReference type="PANTHER" id="PTHR43142:SF8">
    <property type="entry name" value="CARBOXYLIC ESTER HYDROLASE"/>
    <property type="match status" value="1"/>
</dbReference>
<dbReference type="Pfam" id="PF00135">
    <property type="entry name" value="COesterase"/>
    <property type="match status" value="1"/>
</dbReference>